<keyword evidence="9 13" id="KW-1133">Transmembrane helix</keyword>
<evidence type="ECO:0000256" key="6">
    <source>
        <dbReference type="ARBA" id="ARBA00022475"/>
    </source>
</evidence>
<feature type="transmembrane region" description="Helical" evidence="13">
    <location>
        <begin position="80"/>
        <end position="100"/>
    </location>
</feature>
<organism evidence="16 17">
    <name type="scientific">[Brevibacterium] flavum</name>
    <dbReference type="NCBI Taxonomy" id="92706"/>
    <lineage>
        <taxon>Bacteria</taxon>
        <taxon>Bacillati</taxon>
        <taxon>Actinomycetota</taxon>
        <taxon>Actinomycetes</taxon>
        <taxon>Mycobacteriales</taxon>
        <taxon>Corynebacteriaceae</taxon>
        <taxon>Corynebacterium</taxon>
    </lineage>
</organism>
<comment type="subcellular location">
    <subcellularLocation>
        <location evidence="1">Cell membrane</location>
        <topology evidence="1">Multi-pass membrane protein</topology>
    </subcellularLocation>
</comment>
<evidence type="ECO:0000256" key="2">
    <source>
        <dbReference type="ARBA" id="ARBA00004776"/>
    </source>
</evidence>
<evidence type="ECO:0000313" key="16">
    <source>
        <dbReference type="EMBL" id="AKF26257.1"/>
    </source>
</evidence>
<keyword evidence="8 13" id="KW-0812">Transmembrane</keyword>
<dbReference type="RefSeq" id="WP_003863444.1">
    <property type="nucleotide sequence ID" value="NZ_CP011309.1"/>
</dbReference>
<dbReference type="Pfam" id="PF12250">
    <property type="entry name" value="AftA_N"/>
    <property type="match status" value="1"/>
</dbReference>
<dbReference type="PATRIC" id="fig|92706.3.peg.234"/>
<dbReference type="Pfam" id="PF12249">
    <property type="entry name" value="AftA_C"/>
    <property type="match status" value="1"/>
</dbReference>
<dbReference type="InterPro" id="IPR020959">
    <property type="entry name" value="ArabinofuranosylTrfase_AftA_C"/>
</dbReference>
<feature type="transmembrane region" description="Helical" evidence="13">
    <location>
        <begin position="306"/>
        <end position="322"/>
    </location>
</feature>
<comment type="similarity">
    <text evidence="3">Belongs to the glycosyltransferase 85 family.</text>
</comment>
<gene>
    <name evidence="16" type="ORF">YH66_01135</name>
</gene>
<keyword evidence="6" id="KW-1003">Cell membrane</keyword>
<feature type="transmembrane region" description="Helical" evidence="13">
    <location>
        <begin position="378"/>
        <end position="399"/>
    </location>
</feature>
<feature type="transmembrane region" description="Helical" evidence="13">
    <location>
        <begin position="121"/>
        <end position="144"/>
    </location>
</feature>
<comment type="pathway">
    <text evidence="2">Cell wall biogenesis; cell wall polysaccharide biosynthesis.</text>
</comment>
<feature type="transmembrane region" description="Helical" evidence="13">
    <location>
        <begin position="408"/>
        <end position="429"/>
    </location>
</feature>
<feature type="transmembrane region" description="Helical" evidence="13">
    <location>
        <begin position="237"/>
        <end position="254"/>
    </location>
</feature>
<evidence type="ECO:0000256" key="5">
    <source>
        <dbReference type="ARBA" id="ARBA00020482"/>
    </source>
</evidence>
<dbReference type="UniPathway" id="UPA00963"/>
<evidence type="ECO:0000256" key="4">
    <source>
        <dbReference type="ARBA" id="ARBA00012037"/>
    </source>
</evidence>
<evidence type="ECO:0000259" key="14">
    <source>
        <dbReference type="Pfam" id="PF12249"/>
    </source>
</evidence>
<evidence type="ECO:0000256" key="1">
    <source>
        <dbReference type="ARBA" id="ARBA00004651"/>
    </source>
</evidence>
<keyword evidence="7" id="KW-0808">Transferase</keyword>
<evidence type="ECO:0000256" key="9">
    <source>
        <dbReference type="ARBA" id="ARBA00022989"/>
    </source>
</evidence>
<dbReference type="InterPro" id="IPR020963">
    <property type="entry name" value="ArabinofuranosylTrfase_AftA_N"/>
</dbReference>
<dbReference type="GO" id="GO:0045227">
    <property type="term" value="P:capsule polysaccharide biosynthetic process"/>
    <property type="evidence" value="ECO:0007669"/>
    <property type="project" value="UniProtKB-UniPathway"/>
</dbReference>
<comment type="catalytic activity">
    <reaction evidence="12">
        <text>Adds an alpha-D-arabinofuranosyl group from trans,octacis-decaprenylphospho-beta-D-arabinofuranose at the 5-O-position of the eighth, tenth and twelfth galactofuranose unit of the galactofuranan chain of [beta-D-galactofuranosyl-(1-&gt;5)-beta-D-galactofuranosyl-(1-&gt;6)]14-beta-D-galactofuranosyl-(1-&gt;5)-beta-D-galactofuranosyl-(1-&gt;4)-alpha-L-rhamnopyranosyl-(1-&gt;3)-N-acetyl-alpha-D-glucosaminyl-diphospho-trans,octacis-decaprenol.</text>
        <dbReference type="EC" id="2.4.2.46"/>
    </reaction>
</comment>
<dbReference type="AlphaFoldDB" id="A0A0F6WPF1"/>
<protein>
    <recommendedName>
        <fullName evidence="5">Galactan 5-O-arabinofuranosyltransferase</fullName>
        <ecNumber evidence="4">2.4.2.46</ecNumber>
    </recommendedName>
    <alternativeName>
        <fullName evidence="11">Arabinofuranosyltransferase AftA</fullName>
    </alternativeName>
</protein>
<dbReference type="GO" id="GO:0044038">
    <property type="term" value="P:cell wall macromolecule biosynthetic process"/>
    <property type="evidence" value="ECO:0007669"/>
    <property type="project" value="InterPro"/>
</dbReference>
<dbReference type="GO" id="GO:0016757">
    <property type="term" value="F:glycosyltransferase activity"/>
    <property type="evidence" value="ECO:0007669"/>
    <property type="project" value="InterPro"/>
</dbReference>
<evidence type="ECO:0000256" key="13">
    <source>
        <dbReference type="SAM" id="Phobius"/>
    </source>
</evidence>
<evidence type="ECO:0000256" key="3">
    <source>
        <dbReference type="ARBA" id="ARBA00009655"/>
    </source>
</evidence>
<dbReference type="EMBL" id="CP011309">
    <property type="protein sequence ID" value="AKF26257.1"/>
    <property type="molecule type" value="Genomic_DNA"/>
</dbReference>
<feature type="transmembrane region" description="Helical" evidence="13">
    <location>
        <begin position="260"/>
        <end position="279"/>
    </location>
</feature>
<dbReference type="HOGENOM" id="CLU_021304_0_0_11"/>
<evidence type="ECO:0000256" key="12">
    <source>
        <dbReference type="ARBA" id="ARBA00034030"/>
    </source>
</evidence>
<proteinExistence type="inferred from homology"/>
<keyword evidence="17" id="KW-1185">Reference proteome</keyword>
<feature type="transmembrane region" description="Helical" evidence="13">
    <location>
        <begin position="329"/>
        <end position="350"/>
    </location>
</feature>
<feature type="transmembrane region" description="Helical" evidence="13">
    <location>
        <begin position="475"/>
        <end position="494"/>
    </location>
</feature>
<evidence type="ECO:0000256" key="8">
    <source>
        <dbReference type="ARBA" id="ARBA00022692"/>
    </source>
</evidence>
<keyword evidence="10 13" id="KW-0472">Membrane</keyword>
<feature type="transmembrane region" description="Helical" evidence="13">
    <location>
        <begin position="441"/>
        <end position="463"/>
    </location>
</feature>
<evidence type="ECO:0000256" key="11">
    <source>
        <dbReference type="ARBA" id="ARBA00033184"/>
    </source>
</evidence>
<feature type="domain" description="Arabinofuranosyltransferase AftA N-terminal" evidence="15">
    <location>
        <begin position="45"/>
        <end position="489"/>
    </location>
</feature>
<accession>A0A0F6WPF1</accession>
<sequence>MINTSEDEGAVVVHEDLNPYGPSRVPEGEVYRPDRLNRKATLAAIVGAAILAFAFALVLWMGLKQTNLPAFGPSNVTRAVASATIAAVLIVTGFLTWLWLRDEHQSNPRWELEDVKPRPKWRTALTYLASYLSPAALVVAVLAIPLSATRLYLDGISVDQGFRTQFLTRMADDISLSDMNYIDMPTFYPAGWFWLGGRLANLLGLPGWEAFQPWAIVSMAVAASVLVPVWQRITGSLPVATGIALVTTCIILAMNSEEPYAAIVAMGIPAMLVLASRIAKGDKFALASGIIYLGVSATFYTLFTGAIALSAVAVCIVMAAIMQRSIKPLLWLAVLGGGSIVIALISWGPYLLASINGAERSGDSATHYLPLEGTQFPVPFLASSVVGLLCLVGLIYLVVRFHNNEVRAMWIGIAVFYAWMGMSMAITLLGNTLLGFRLDTVLVLIFATAGVLGIADFRLASVYQLYPTQITERTANYLTNFIVILVLLGGLYYAQDLPQKNARAIDLAYTDTDGYGQRADLYPAGAARYYKDINDHLLDQGFEPSETVVLTDELDFMSYYPYRGYQAFTSHYANPLGEFGNRNAFIEDLAIRSWDELADPQQFSDALNTSPWTIPEVFIFRGSIDDPDAGWKYDVAEDLYPNNPNVRFRGVYFNPESFDQMWQTKQVGPFVVVTHNE</sequence>
<evidence type="ECO:0000256" key="10">
    <source>
        <dbReference type="ARBA" id="ARBA00023136"/>
    </source>
</evidence>
<feature type="transmembrane region" description="Helical" evidence="13">
    <location>
        <begin position="40"/>
        <end position="60"/>
    </location>
</feature>
<evidence type="ECO:0000259" key="15">
    <source>
        <dbReference type="Pfam" id="PF12250"/>
    </source>
</evidence>
<dbReference type="Proteomes" id="UP000034037">
    <property type="component" value="Chromosome"/>
</dbReference>
<reference evidence="16 17" key="1">
    <citation type="submission" date="2015-04" db="EMBL/GenBank/DDBJ databases">
        <title>Complete Genome Sequence of Brevibacterium flavum ATCC 15168.</title>
        <authorList>
            <person name="Ahn J."/>
            <person name="Park G."/>
            <person name="Jeon W."/>
            <person name="Jang Y."/>
            <person name="Jang M."/>
            <person name="Lee H."/>
            <person name="Lee H."/>
        </authorList>
    </citation>
    <scope>NUCLEOTIDE SEQUENCE [LARGE SCALE GENOMIC DNA]</scope>
    <source>
        <strain evidence="16 17">ATCC 15168</strain>
    </source>
</reference>
<evidence type="ECO:0000256" key="7">
    <source>
        <dbReference type="ARBA" id="ARBA00022679"/>
    </source>
</evidence>
<dbReference type="GO" id="GO:0005886">
    <property type="term" value="C:plasma membrane"/>
    <property type="evidence" value="ECO:0007669"/>
    <property type="project" value="UniProtKB-SubCell"/>
</dbReference>
<feature type="domain" description="Arabinofuranosyltransferase AftA C-terminal" evidence="14">
    <location>
        <begin position="497"/>
        <end position="674"/>
    </location>
</feature>
<evidence type="ECO:0000313" key="17">
    <source>
        <dbReference type="Proteomes" id="UP000034037"/>
    </source>
</evidence>
<name>A0A0F6WPF1_9CORY</name>
<dbReference type="EC" id="2.4.2.46" evidence="4"/>